<feature type="domain" description="Knr4/Smi1-like" evidence="1">
    <location>
        <begin position="34"/>
        <end position="183"/>
    </location>
</feature>
<dbReference type="RefSeq" id="WP_277734170.1">
    <property type="nucleotide sequence ID" value="NZ_CP120733.1"/>
</dbReference>
<dbReference type="EMBL" id="CP120733">
    <property type="protein sequence ID" value="WFD11945.1"/>
    <property type="molecule type" value="Genomic_DNA"/>
</dbReference>
<dbReference type="InterPro" id="IPR018958">
    <property type="entry name" value="Knr4/Smi1-like_dom"/>
</dbReference>
<dbReference type="SUPFAM" id="SSF160631">
    <property type="entry name" value="SMI1/KNR4-like"/>
    <property type="match status" value="1"/>
</dbReference>
<dbReference type="Gene3D" id="3.40.1580.10">
    <property type="entry name" value="SMI1/KNR4-like"/>
    <property type="match status" value="1"/>
</dbReference>
<name>A0ABY8EG63_9FIRM</name>
<gene>
    <name evidence="2" type="ORF">P4S50_07675</name>
</gene>
<protein>
    <recommendedName>
        <fullName evidence="1">Knr4/Smi1-like domain-containing protein</fullName>
    </recommendedName>
</protein>
<evidence type="ECO:0000313" key="2">
    <source>
        <dbReference type="EMBL" id="WFD11945.1"/>
    </source>
</evidence>
<dbReference type="InterPro" id="IPR037883">
    <property type="entry name" value="Knr4/Smi1-like_sf"/>
</dbReference>
<accession>A0ABY8EG63</accession>
<keyword evidence="3" id="KW-1185">Reference proteome</keyword>
<evidence type="ECO:0000313" key="3">
    <source>
        <dbReference type="Proteomes" id="UP001222800"/>
    </source>
</evidence>
<organism evidence="2 3">
    <name type="scientific">Tepidibacter hydrothermalis</name>
    <dbReference type="NCBI Taxonomy" id="3036126"/>
    <lineage>
        <taxon>Bacteria</taxon>
        <taxon>Bacillati</taxon>
        <taxon>Bacillota</taxon>
        <taxon>Clostridia</taxon>
        <taxon>Peptostreptococcales</taxon>
        <taxon>Peptostreptococcaceae</taxon>
        <taxon>Tepidibacter</taxon>
    </lineage>
</organism>
<evidence type="ECO:0000259" key="1">
    <source>
        <dbReference type="SMART" id="SM00860"/>
    </source>
</evidence>
<sequence>MEHEKLNEKHKKEILNKLKLAEAKRGKKINLNPPIEASEVRMLEEKYNFKLPPDYFWFITEIGDGGEGPHGDLMKFGGREEIYYELCGKENRLPKLESMKDVNRYQCEFINESQNNKYAFQEGLLSLCYKRFKYPDGSVYSYDDEIALIVNGNNYGELVNIHVSQERIPRDENTNHFLEWYERYIGDVILDCNISYNFENLLGGSVAELADLYKKTKDNNKKGTIWNSFIKFKKLSEEEKGKLYELFIYETNDDLKIQGLHILQKIHYEKIDEVFISLMTLDNKGIFSELSRIISYKYTTSMDYKTYRCYGKDGIENWYEHALRMFPYILEQVQDFYGGFVGSHIHIDYCLKLITVNPKFKVDDLEPYFMNKNNYIVTKIIEECMKYGEVNELNEFFKRQAKRLMEMDDCTKLDRLLNEMRMFIHQHTEFKKEIEPIILEGSKFIVSKVDSGIEVTVSNLENIRNRLKQ</sequence>
<dbReference type="SMART" id="SM00860">
    <property type="entry name" value="SMI1_KNR4"/>
    <property type="match status" value="1"/>
</dbReference>
<proteinExistence type="predicted"/>
<dbReference type="Proteomes" id="UP001222800">
    <property type="component" value="Chromosome"/>
</dbReference>
<reference evidence="2 3" key="1">
    <citation type="submission" date="2023-03" db="EMBL/GenBank/DDBJ databases">
        <title>Complete genome sequence of Tepidibacter sp. SWIR-1, isolated from a deep-sea hydrothermal vent.</title>
        <authorList>
            <person name="Li X."/>
        </authorList>
    </citation>
    <scope>NUCLEOTIDE SEQUENCE [LARGE SCALE GENOMIC DNA]</scope>
    <source>
        <strain evidence="2 3">SWIR-1</strain>
    </source>
</reference>